<dbReference type="AlphaFoldDB" id="A0A0P1ABN1"/>
<reference evidence="2" key="1">
    <citation type="submission" date="2014-09" db="EMBL/GenBank/DDBJ databases">
        <authorList>
            <person name="Sharma Rahul"/>
            <person name="Thines Marco"/>
        </authorList>
    </citation>
    <scope>NUCLEOTIDE SEQUENCE [LARGE SCALE GENOMIC DNA]</scope>
</reference>
<proteinExistence type="predicted"/>
<name>A0A0P1ABN1_PLAHL</name>
<dbReference type="GeneID" id="36403412"/>
<dbReference type="RefSeq" id="XP_024574643.1">
    <property type="nucleotide sequence ID" value="XM_024723691.1"/>
</dbReference>
<sequence>MSNSSLCSYGSLARVYLEDDEWIDDESFSKTCFRRIRKKPYRADKDLLLALGKSYLVIFRRKSPRTRSCVCMSPSELSSKSSVEQRQASEFQCPHVHSFDDYEQWAVIEYSAIIQVQLTINNSNQNENVCAKPKDLIMVVRDSSNLWLDFEHNLNRDFFIDALKTASAPHVIIDFDCSDHDKSVEGRKGLKVSLQDGVADVSNRKTTSRMVFDFQRAASRLAVMLAVEIDDGDLDVALYGDIEHEVNLPIQTLSSAYTGPNQPISDFNFKREALRKAIENKAQLALQIASEIDLHSPQCHFILGTAMELSCVLDEPDLYTLTWLVSGFINLQRSNSSTKSSPTRLAQTQLEYAIKMARENSLRHLLALALACCSDLHRLSTRDMPTARSLLIDAAKLMPMNALNLVSKMQLHHKIHQLGITKFRPGDGERQDKNIFDLWKAMFIAMSKPAPIQSEVPTSLLLRPLVKTRTERFRRCFVQIFAVSGAGFTTGPHQILRVYLTEQLTFEWLRQEVIERCNIIPLYEHVNGKNCAASAQVLGFYDSMTKNKSIISWNADILDVVRMDWHIIRAVVMKQNLTSKSNSLSSPPVLVRCFKCRNQMHLTEVDAHSGSCQALSDTRLSNQFDT</sequence>
<dbReference type="OrthoDB" id="160925at2759"/>
<dbReference type="OMA" id="SEFQCPH"/>
<evidence type="ECO:0000313" key="1">
    <source>
        <dbReference type="EMBL" id="CEG38274.1"/>
    </source>
</evidence>
<organism evidence="1 2">
    <name type="scientific">Plasmopara halstedii</name>
    <name type="common">Downy mildew of sunflower</name>
    <dbReference type="NCBI Taxonomy" id="4781"/>
    <lineage>
        <taxon>Eukaryota</taxon>
        <taxon>Sar</taxon>
        <taxon>Stramenopiles</taxon>
        <taxon>Oomycota</taxon>
        <taxon>Peronosporomycetes</taxon>
        <taxon>Peronosporales</taxon>
        <taxon>Peronosporaceae</taxon>
        <taxon>Plasmopara</taxon>
    </lineage>
</organism>
<accession>A0A0P1ABN1</accession>
<keyword evidence="2" id="KW-1185">Reference proteome</keyword>
<protein>
    <submittedName>
        <fullName evidence="1">Uncharacterized protein</fullName>
    </submittedName>
</protein>
<evidence type="ECO:0000313" key="2">
    <source>
        <dbReference type="Proteomes" id="UP000054928"/>
    </source>
</evidence>
<dbReference type="EMBL" id="CCYD01000321">
    <property type="protein sequence ID" value="CEG38274.1"/>
    <property type="molecule type" value="Genomic_DNA"/>
</dbReference>
<dbReference type="Proteomes" id="UP000054928">
    <property type="component" value="Unassembled WGS sequence"/>
</dbReference>